<dbReference type="PANTHER" id="PTHR32438:SF5">
    <property type="entry name" value="4-ALPHA-GLUCANOTRANSFERASE DPE1, CHLOROPLASTIC_AMYLOPLASTIC"/>
    <property type="match status" value="1"/>
</dbReference>
<dbReference type="Gene3D" id="3.20.20.80">
    <property type="entry name" value="Glycosidases"/>
    <property type="match status" value="1"/>
</dbReference>
<dbReference type="PANTHER" id="PTHR32438">
    <property type="entry name" value="4-ALPHA-GLUCANOTRANSFERASE DPE1, CHLOROPLASTIC/AMYLOPLASTIC"/>
    <property type="match status" value="1"/>
</dbReference>
<gene>
    <name evidence="11" type="ORF">GP473_02895</name>
</gene>
<dbReference type="Proteomes" id="UP000515275">
    <property type="component" value="Chromosome"/>
</dbReference>
<keyword evidence="5" id="KW-0328">Glycosyltransferase</keyword>
<dbReference type="SUPFAM" id="SSF51445">
    <property type="entry name" value="(Trans)glycosidases"/>
    <property type="match status" value="1"/>
</dbReference>
<organism evidence="11 12">
    <name type="scientific">Corynebacterium anserum</name>
    <dbReference type="NCBI Taxonomy" id="2684406"/>
    <lineage>
        <taxon>Bacteria</taxon>
        <taxon>Bacillati</taxon>
        <taxon>Actinomycetota</taxon>
        <taxon>Actinomycetes</taxon>
        <taxon>Mycobacteriales</taxon>
        <taxon>Corynebacteriaceae</taxon>
        <taxon>Corynebacterium</taxon>
    </lineage>
</organism>
<sequence length="744" mass="81837">MNVTESPDAPSHFSDRELELLHELAELCGVATRYIGQNGQPVDITPATILFALRELGLKLPAVPTQLSLEDAKKALLASRYSKLIAPTITAIAGQRRNVEVHCIDGDTVEAWVITEKDEEIRCPQLNIWVDPVTIDATTYGTATFELPELPAGWHELHARISGPTGEKHATSTLLVSPQRLGSAERFVTQPATGVMAQLYSVRDRDAWGMGDYRTLTMLGQSLQKLGGADFILVNPMHAAEAVPPVENSPYLPTTRRFTNPIYIRVEDTPEYHAHPELHETIGVMKENLAQANGTSEELNRHPVMSSKLRALYMLWDAGIGNQRREALSHYREHEGLGLEGFATWCENAASEYSTQHGMKLTAEFFAWVQMLCQEQELAAHTALTQHMRIGLMADLAVGVHPGGADSQILADVLAPGASVGAPPDGYNQQGQDWSQPPWHPWKLAEEGYKPWRDMLRTILRSSGGIRVDHVLGLFRLWWIPRMGSPTEGTYVRYDHEALIGALVLEAERADAVVIGEDLGTFEPWVQEYLASRGIMGTSIVWFEGDAHGAKTPDRYRELALTSVTTHDLPPTASYLRGGHIDLREKLGVLTRDPAEEYAEDAQWQSQVLSMMGAAGAFAGLNCESYFTTEANSGVLREAQNPQHGRDNRPGGADGLSSTHALVSTGILEGMNRFLSMTPSALRCVSLVDMVGDLRAQNQPGTTHDVYPNWCIPLCDHTGRSVMVEDLSELTLAHDVLAAARGEF</sequence>
<evidence type="ECO:0000313" key="11">
    <source>
        <dbReference type="EMBL" id="QNH95764.1"/>
    </source>
</evidence>
<dbReference type="KEGG" id="cans:GP473_02895"/>
<evidence type="ECO:0000259" key="10">
    <source>
        <dbReference type="Pfam" id="PF21226"/>
    </source>
</evidence>
<dbReference type="InterPro" id="IPR003385">
    <property type="entry name" value="Glyco_hydro_77"/>
</dbReference>
<dbReference type="InterPro" id="IPR017853">
    <property type="entry name" value="GH"/>
</dbReference>
<evidence type="ECO:0000256" key="6">
    <source>
        <dbReference type="ARBA" id="ARBA00022679"/>
    </source>
</evidence>
<comment type="catalytic activity">
    <reaction evidence="1">
        <text>Transfers a segment of a (1-&gt;4)-alpha-D-glucan to a new position in an acceptor, which may be glucose or a (1-&gt;4)-alpha-D-glucan.</text>
        <dbReference type="EC" id="2.4.1.25"/>
    </reaction>
</comment>
<dbReference type="GO" id="GO:0005975">
    <property type="term" value="P:carbohydrate metabolic process"/>
    <property type="evidence" value="ECO:0007669"/>
    <property type="project" value="InterPro"/>
</dbReference>
<evidence type="ECO:0000256" key="8">
    <source>
        <dbReference type="ARBA" id="ARBA00031423"/>
    </source>
</evidence>
<comment type="similarity">
    <text evidence="2">Belongs to the disproportionating enzyme family.</text>
</comment>
<dbReference type="EC" id="2.4.1.25" evidence="3"/>
<proteinExistence type="inferred from homology"/>
<evidence type="ECO:0000256" key="9">
    <source>
        <dbReference type="ARBA" id="ARBA00031501"/>
    </source>
</evidence>
<protein>
    <recommendedName>
        <fullName evidence="4">4-alpha-glucanotransferase</fullName>
        <ecNumber evidence="3">2.4.1.25</ecNumber>
    </recommendedName>
    <alternativeName>
        <fullName evidence="8">Amylomaltase</fullName>
    </alternativeName>
    <alternativeName>
        <fullName evidence="9">Disproportionating enzyme</fullName>
    </alternativeName>
</protein>
<reference evidence="11 12" key="1">
    <citation type="submission" date="2019-12" db="EMBL/GenBank/DDBJ databases">
        <title>Corynebacterium sp. nov., isolated from feces of the Anser Albifrons in China.</title>
        <authorList>
            <person name="Liu Q."/>
        </authorList>
    </citation>
    <scope>NUCLEOTIDE SEQUENCE [LARGE SCALE GENOMIC DNA]</scope>
    <source>
        <strain evidence="11 12">23H37-10</strain>
    </source>
</reference>
<feature type="domain" description="MalQ N-terminal beta-sandwich" evidence="10">
    <location>
        <begin position="87"/>
        <end position="178"/>
    </location>
</feature>
<dbReference type="EMBL" id="CP046883">
    <property type="protein sequence ID" value="QNH95764.1"/>
    <property type="molecule type" value="Genomic_DNA"/>
</dbReference>
<dbReference type="GO" id="GO:0004134">
    <property type="term" value="F:4-alpha-glucanotransferase activity"/>
    <property type="evidence" value="ECO:0007669"/>
    <property type="project" value="UniProtKB-EC"/>
</dbReference>
<dbReference type="Pfam" id="PF02446">
    <property type="entry name" value="Glyco_hydro_77"/>
    <property type="match status" value="2"/>
</dbReference>
<evidence type="ECO:0000256" key="4">
    <source>
        <dbReference type="ARBA" id="ARBA00020295"/>
    </source>
</evidence>
<evidence type="ECO:0000256" key="2">
    <source>
        <dbReference type="ARBA" id="ARBA00005684"/>
    </source>
</evidence>
<evidence type="ECO:0000256" key="1">
    <source>
        <dbReference type="ARBA" id="ARBA00000439"/>
    </source>
</evidence>
<evidence type="ECO:0000313" key="12">
    <source>
        <dbReference type="Proteomes" id="UP000515275"/>
    </source>
</evidence>
<dbReference type="Pfam" id="PF21226">
    <property type="entry name" value="MalQ_N"/>
    <property type="match status" value="1"/>
</dbReference>
<name>A0A7G7YMP4_9CORY</name>
<evidence type="ECO:0000256" key="5">
    <source>
        <dbReference type="ARBA" id="ARBA00022676"/>
    </source>
</evidence>
<dbReference type="AlphaFoldDB" id="A0A7G7YMP4"/>
<keyword evidence="6 11" id="KW-0808">Transferase</keyword>
<keyword evidence="12" id="KW-1185">Reference proteome</keyword>
<keyword evidence="7" id="KW-0119">Carbohydrate metabolism</keyword>
<accession>A0A7G7YMP4</accession>
<dbReference type="InterPro" id="IPR048458">
    <property type="entry name" value="MalQ_N"/>
</dbReference>
<evidence type="ECO:0000256" key="7">
    <source>
        <dbReference type="ARBA" id="ARBA00023277"/>
    </source>
</evidence>
<evidence type="ECO:0000256" key="3">
    <source>
        <dbReference type="ARBA" id="ARBA00012560"/>
    </source>
</evidence>